<feature type="domain" description="YheO-like" evidence="1">
    <location>
        <begin position="8"/>
        <end position="120"/>
    </location>
</feature>
<dbReference type="EMBL" id="JADIMS010000152">
    <property type="protein sequence ID" value="MBO8451036.1"/>
    <property type="molecule type" value="Genomic_DNA"/>
</dbReference>
<dbReference type="Pfam" id="PF08348">
    <property type="entry name" value="PAS_6"/>
    <property type="match status" value="1"/>
</dbReference>
<protein>
    <submittedName>
        <fullName evidence="3">PAS domain-containing protein</fullName>
    </submittedName>
</protein>
<name>A0A9D9HGX6_9SPIR</name>
<evidence type="ECO:0000259" key="2">
    <source>
        <dbReference type="Pfam" id="PF13309"/>
    </source>
</evidence>
<feature type="domain" description="Transcriptional regulator DauR-like HTH" evidence="2">
    <location>
        <begin position="157"/>
        <end position="212"/>
    </location>
</feature>
<accession>A0A9D9HGX6</accession>
<dbReference type="InterPro" id="IPR039445">
    <property type="entry name" value="DauR-like_HTH"/>
</dbReference>
<reference evidence="3" key="2">
    <citation type="journal article" date="2021" name="PeerJ">
        <title>Extensive microbial diversity within the chicken gut microbiome revealed by metagenomics and culture.</title>
        <authorList>
            <person name="Gilroy R."/>
            <person name="Ravi A."/>
            <person name="Getino M."/>
            <person name="Pursley I."/>
            <person name="Horton D.L."/>
            <person name="Alikhan N.F."/>
            <person name="Baker D."/>
            <person name="Gharbi K."/>
            <person name="Hall N."/>
            <person name="Watson M."/>
            <person name="Adriaenssens E.M."/>
            <person name="Foster-Nyarko E."/>
            <person name="Jarju S."/>
            <person name="Secka A."/>
            <person name="Antonio M."/>
            <person name="Oren A."/>
            <person name="Chaudhuri R.R."/>
            <person name="La Ragione R."/>
            <person name="Hildebrand F."/>
            <person name="Pallen M.J."/>
        </authorList>
    </citation>
    <scope>NUCLEOTIDE SEQUENCE</scope>
    <source>
        <strain evidence="3">B3-4054</strain>
    </source>
</reference>
<dbReference type="AlphaFoldDB" id="A0A9D9HGX6"/>
<evidence type="ECO:0000259" key="1">
    <source>
        <dbReference type="Pfam" id="PF08348"/>
    </source>
</evidence>
<evidence type="ECO:0000313" key="3">
    <source>
        <dbReference type="EMBL" id="MBO8451036.1"/>
    </source>
</evidence>
<comment type="caution">
    <text evidence="3">The sequence shown here is derived from an EMBL/GenBank/DDBJ whole genome shotgun (WGS) entry which is preliminary data.</text>
</comment>
<reference evidence="3" key="1">
    <citation type="submission" date="2020-10" db="EMBL/GenBank/DDBJ databases">
        <authorList>
            <person name="Gilroy R."/>
        </authorList>
    </citation>
    <scope>NUCLEOTIDE SEQUENCE</scope>
    <source>
        <strain evidence="3">B3-4054</strain>
    </source>
</reference>
<dbReference type="PANTHER" id="PTHR35568">
    <property type="entry name" value="TRANSCRIPTIONAL REGULATOR DAUR"/>
    <property type="match status" value="1"/>
</dbReference>
<dbReference type="Pfam" id="PF13309">
    <property type="entry name" value="HTH_22"/>
    <property type="match status" value="1"/>
</dbReference>
<dbReference type="PANTHER" id="PTHR35568:SF1">
    <property type="entry name" value="TRANSCRIPTIONAL REGULATOR DAUR"/>
    <property type="match status" value="1"/>
</dbReference>
<dbReference type="InterPro" id="IPR013559">
    <property type="entry name" value="YheO"/>
</dbReference>
<proteinExistence type="predicted"/>
<sequence length="229" mass="25575">MKNNKERLKPYLPLVSFLSAVCGNDFEVVLHDAADHRHSVTAIHNGHLSGRSIGSPMTELAERLIREKTYEKTDFIANYEGKTKKGKRFVSSTFFIKEEGDLLGLICVNHDISGMETVQRAVQNLMDAFHVPEKNVRAEITETLDNSIEGISSTLIRKTIAAVTNPGRPPRAEEKEAVIQTLYRRGVFNTKGAVREIADALGISEPTVYRYLHKIKTGNDGPDRTEDLP</sequence>
<organism evidence="3 4">
    <name type="scientific">Candidatus Avitreponema avistercoris</name>
    <dbReference type="NCBI Taxonomy" id="2840705"/>
    <lineage>
        <taxon>Bacteria</taxon>
        <taxon>Pseudomonadati</taxon>
        <taxon>Spirochaetota</taxon>
        <taxon>Spirochaetia</taxon>
        <taxon>Spirochaetales</taxon>
        <taxon>Candidatus Avitreponema</taxon>
    </lineage>
</organism>
<dbReference type="Proteomes" id="UP000823616">
    <property type="component" value="Unassembled WGS sequence"/>
</dbReference>
<gene>
    <name evidence="3" type="ORF">IAA96_08035</name>
</gene>
<evidence type="ECO:0000313" key="4">
    <source>
        <dbReference type="Proteomes" id="UP000823616"/>
    </source>
</evidence>
<dbReference type="InterPro" id="IPR039446">
    <property type="entry name" value="DauR-like"/>
</dbReference>